<organism evidence="3 4">
    <name type="scientific">Rhizodiscina lignyota</name>
    <dbReference type="NCBI Taxonomy" id="1504668"/>
    <lineage>
        <taxon>Eukaryota</taxon>
        <taxon>Fungi</taxon>
        <taxon>Dikarya</taxon>
        <taxon>Ascomycota</taxon>
        <taxon>Pezizomycotina</taxon>
        <taxon>Dothideomycetes</taxon>
        <taxon>Pleosporomycetidae</taxon>
        <taxon>Aulographales</taxon>
        <taxon>Rhizodiscinaceae</taxon>
        <taxon>Rhizodiscina</taxon>
    </lineage>
</organism>
<dbReference type="OrthoDB" id="5673at2759"/>
<dbReference type="InterPro" id="IPR037997">
    <property type="entry name" value="Dgk1-like"/>
</dbReference>
<dbReference type="GO" id="GO:0006654">
    <property type="term" value="P:phosphatidic acid biosynthetic process"/>
    <property type="evidence" value="ECO:0007669"/>
    <property type="project" value="TreeGrafter"/>
</dbReference>
<dbReference type="GO" id="GO:0004143">
    <property type="term" value="F:ATP-dependent diacylglycerol kinase activity"/>
    <property type="evidence" value="ECO:0007669"/>
    <property type="project" value="InterPro"/>
</dbReference>
<accession>A0A9P4IF77</accession>
<feature type="transmembrane region" description="Helical" evidence="2">
    <location>
        <begin position="295"/>
        <end position="316"/>
    </location>
</feature>
<name>A0A9P4IF77_9PEZI</name>
<dbReference type="Proteomes" id="UP000799772">
    <property type="component" value="Unassembled WGS sequence"/>
</dbReference>
<dbReference type="EMBL" id="ML978125">
    <property type="protein sequence ID" value="KAF2099839.1"/>
    <property type="molecule type" value="Genomic_DNA"/>
</dbReference>
<gene>
    <name evidence="3" type="ORF">NA57DRAFT_38690</name>
</gene>
<comment type="caution">
    <text evidence="3">The sequence shown here is derived from an EMBL/GenBank/DDBJ whole genome shotgun (WGS) entry which is preliminary data.</text>
</comment>
<sequence length="407" mass="44117">MASHYPIPTTPRVISPSPTPSETSGTTSRDGYFGPITRSITRTSRAKSPPPIAEDQDNESSGSDRDPEKRARTRSRSPIVEAGTKRRMSGLTAINPKSSIPSAAGKPVRRKVDTELANGTANGTANGHLSPQSANGGRWTWRELSRSPSPLGLIPIHTKWRTFIHKHEIPRKLLHVSIGFLTLYLYYAGVQPDQIHPILLYIFLPIAAIDVARHNSPALNRQYIRVVGALMRESEVDGWNGTLSYLLGAWTVLRFCPKDVGVMGVLILSWCDTAASTFGRLWGRYTPLIRKGKSLAGSLAAMIVGIGTAVMFWGVLAPRISPLGYDTGENSFAFQGHLSLPESITTELGISREQATITGGLALVAMGLWTGFVGAASEAIDLFGWDDNLTIPLLCGAGLWGFLKIFT</sequence>
<feature type="transmembrane region" description="Helical" evidence="2">
    <location>
        <begin position="260"/>
        <end position="283"/>
    </location>
</feature>
<protein>
    <recommendedName>
        <fullName evidence="5">Phosphatidate cytidylyltransferase</fullName>
    </recommendedName>
</protein>
<evidence type="ECO:0000256" key="1">
    <source>
        <dbReference type="SAM" id="MobiDB-lite"/>
    </source>
</evidence>
<feature type="compositionally biased region" description="Polar residues" evidence="1">
    <location>
        <begin position="117"/>
        <end position="135"/>
    </location>
</feature>
<evidence type="ECO:0000313" key="3">
    <source>
        <dbReference type="EMBL" id="KAF2099839.1"/>
    </source>
</evidence>
<dbReference type="GO" id="GO:0005789">
    <property type="term" value="C:endoplasmic reticulum membrane"/>
    <property type="evidence" value="ECO:0007669"/>
    <property type="project" value="TreeGrafter"/>
</dbReference>
<dbReference type="PANTHER" id="PTHR31303">
    <property type="entry name" value="CTP-DEPENDENT DIACYLGLYCEROL KINASE 1"/>
    <property type="match status" value="1"/>
</dbReference>
<evidence type="ECO:0008006" key="5">
    <source>
        <dbReference type="Google" id="ProtNLM"/>
    </source>
</evidence>
<keyword evidence="2" id="KW-0812">Transmembrane</keyword>
<keyword evidence="2" id="KW-0472">Membrane</keyword>
<reference evidence="3" key="1">
    <citation type="journal article" date="2020" name="Stud. Mycol.">
        <title>101 Dothideomycetes genomes: a test case for predicting lifestyles and emergence of pathogens.</title>
        <authorList>
            <person name="Haridas S."/>
            <person name="Albert R."/>
            <person name="Binder M."/>
            <person name="Bloem J."/>
            <person name="Labutti K."/>
            <person name="Salamov A."/>
            <person name="Andreopoulos B."/>
            <person name="Baker S."/>
            <person name="Barry K."/>
            <person name="Bills G."/>
            <person name="Bluhm B."/>
            <person name="Cannon C."/>
            <person name="Castanera R."/>
            <person name="Culley D."/>
            <person name="Daum C."/>
            <person name="Ezra D."/>
            <person name="Gonzalez J."/>
            <person name="Henrissat B."/>
            <person name="Kuo A."/>
            <person name="Liang C."/>
            <person name="Lipzen A."/>
            <person name="Lutzoni F."/>
            <person name="Magnuson J."/>
            <person name="Mondo S."/>
            <person name="Nolan M."/>
            <person name="Ohm R."/>
            <person name="Pangilinan J."/>
            <person name="Park H.-J."/>
            <person name="Ramirez L."/>
            <person name="Alfaro M."/>
            <person name="Sun H."/>
            <person name="Tritt A."/>
            <person name="Yoshinaga Y."/>
            <person name="Zwiers L.-H."/>
            <person name="Turgeon B."/>
            <person name="Goodwin S."/>
            <person name="Spatafora J."/>
            <person name="Crous P."/>
            <person name="Grigoriev I."/>
        </authorList>
    </citation>
    <scope>NUCLEOTIDE SEQUENCE</scope>
    <source>
        <strain evidence="3">CBS 133067</strain>
    </source>
</reference>
<feature type="transmembrane region" description="Helical" evidence="2">
    <location>
        <begin position="173"/>
        <end position="189"/>
    </location>
</feature>
<proteinExistence type="predicted"/>
<evidence type="ECO:0000256" key="2">
    <source>
        <dbReference type="SAM" id="Phobius"/>
    </source>
</evidence>
<keyword evidence="2" id="KW-1133">Transmembrane helix</keyword>
<dbReference type="PANTHER" id="PTHR31303:SF1">
    <property type="entry name" value="CTP-DEPENDENT DIACYLGLYCEROL KINASE 1"/>
    <property type="match status" value="1"/>
</dbReference>
<feature type="transmembrane region" description="Helical" evidence="2">
    <location>
        <begin position="357"/>
        <end position="377"/>
    </location>
</feature>
<dbReference type="AlphaFoldDB" id="A0A9P4IF77"/>
<keyword evidence="4" id="KW-1185">Reference proteome</keyword>
<evidence type="ECO:0000313" key="4">
    <source>
        <dbReference type="Proteomes" id="UP000799772"/>
    </source>
</evidence>
<feature type="region of interest" description="Disordered" evidence="1">
    <location>
        <begin position="1"/>
        <end position="139"/>
    </location>
</feature>